<dbReference type="CDD" id="cd03230">
    <property type="entry name" value="ABC_DR_subfamily_A"/>
    <property type="match status" value="1"/>
</dbReference>
<dbReference type="Gene3D" id="3.40.50.300">
    <property type="entry name" value="P-loop containing nucleotide triphosphate hydrolases"/>
    <property type="match status" value="2"/>
</dbReference>
<dbReference type="PANTHER" id="PTHR43038">
    <property type="entry name" value="ATP-BINDING CASSETTE, SUB-FAMILY H, MEMBER 1"/>
    <property type="match status" value="1"/>
</dbReference>
<dbReference type="InterPro" id="IPR003439">
    <property type="entry name" value="ABC_transporter-like_ATP-bd"/>
</dbReference>
<dbReference type="OrthoDB" id="9776369at2"/>
<reference evidence="6 7" key="1">
    <citation type="submission" date="2019-02" db="EMBL/GenBank/DDBJ databases">
        <title>Genomic Encyclopedia of Type Strains, Phase IV (KMG-IV): sequencing the most valuable type-strain genomes for metagenomic binning, comparative biology and taxonomic classification.</title>
        <authorList>
            <person name="Goeker M."/>
        </authorList>
    </citation>
    <scope>NUCLEOTIDE SEQUENCE [LARGE SCALE GENOMIC DNA]</scope>
    <source>
        <strain evidence="6 7">DSM 23814</strain>
    </source>
</reference>
<dbReference type="PANTHER" id="PTHR43038:SF3">
    <property type="entry name" value="ABC TRANSPORTER G FAMILY MEMBER 20 ISOFORM X1"/>
    <property type="match status" value="1"/>
</dbReference>
<evidence type="ECO:0000256" key="3">
    <source>
        <dbReference type="ARBA" id="ARBA00022840"/>
    </source>
</evidence>
<dbReference type="SUPFAM" id="SSF52540">
    <property type="entry name" value="P-loop containing nucleoside triphosphate hydrolases"/>
    <property type="match status" value="2"/>
</dbReference>
<evidence type="ECO:0000256" key="2">
    <source>
        <dbReference type="ARBA" id="ARBA00022741"/>
    </source>
</evidence>
<keyword evidence="1" id="KW-1003">Cell membrane</keyword>
<dbReference type="GO" id="GO:0005524">
    <property type="term" value="F:ATP binding"/>
    <property type="evidence" value="ECO:0007669"/>
    <property type="project" value="UniProtKB-KW"/>
</dbReference>
<evidence type="ECO:0000256" key="1">
    <source>
        <dbReference type="ARBA" id="ARBA00022475"/>
    </source>
</evidence>
<protein>
    <submittedName>
        <fullName evidence="6">ABC-2 type transport system ATP-binding protein</fullName>
    </submittedName>
</protein>
<comment type="caution">
    <text evidence="6">The sequence shown here is derived from an EMBL/GenBank/DDBJ whole genome shotgun (WGS) entry which is preliminary data.</text>
</comment>
<feature type="domain" description="ABC transporter" evidence="5">
    <location>
        <begin position="35"/>
        <end position="271"/>
    </location>
</feature>
<name>A0A4Q7VAV4_9BURK</name>
<dbReference type="PROSITE" id="PS50893">
    <property type="entry name" value="ABC_TRANSPORTER_2"/>
    <property type="match status" value="2"/>
</dbReference>
<evidence type="ECO:0000256" key="4">
    <source>
        <dbReference type="SAM" id="MobiDB-lite"/>
    </source>
</evidence>
<feature type="domain" description="ABC transporter" evidence="5">
    <location>
        <begin position="405"/>
        <end position="634"/>
    </location>
</feature>
<dbReference type="Proteomes" id="UP000293398">
    <property type="component" value="Unassembled WGS sequence"/>
</dbReference>
<keyword evidence="1" id="KW-0472">Membrane</keyword>
<dbReference type="InterPro" id="IPR017871">
    <property type="entry name" value="ABC_transporter-like_CS"/>
</dbReference>
<dbReference type="InterPro" id="IPR003593">
    <property type="entry name" value="AAA+_ATPase"/>
</dbReference>
<keyword evidence="3 6" id="KW-0067">ATP-binding</keyword>
<keyword evidence="7" id="KW-1185">Reference proteome</keyword>
<dbReference type="EMBL" id="SHKO01000002">
    <property type="protein sequence ID" value="RZT93926.1"/>
    <property type="molecule type" value="Genomic_DNA"/>
</dbReference>
<dbReference type="InterPro" id="IPR027417">
    <property type="entry name" value="P-loop_NTPase"/>
</dbReference>
<keyword evidence="2" id="KW-0547">Nucleotide-binding</keyword>
<sequence length="656" mass="71195">MTSRNPAAGSSAAAATDGRFAGKTDNLADSAEVAVSASGVSKRFKVKETGATVLALDNVDVQVATGQLTAIVGPDGAGKTTFLRLVSGLMRPDTGSLQVLGIDVIRNPQAVQDRISYMPQKFGLYEDLSVQENLDLYADLHGVAQDVRRERFANLLEMTDLKRFTARLAGKLSGGMKQKLGLACTLVRSPQLLLLDEPTVGVDPLSRRELWEIVQQLREQEQLSVLLTTAYLDEAERCASVYVLHEGRLLSSGPPEATSEHARGLCYLVTPTSNEHPRDLQAQLLDNTAAVIDAVPEAGDVRVIRRPESDPSQLQLNGRALEPAQARLEDGFMVLLRSGSDLDMDATTDQITRSRNNAAPGFADSRSATQTQQTSRESAADAIDQPHLHEAPHTASGNGNNGIVIDVRDLVRKFGEFTAVDSTTFNVKRGEIFGLLGPNGAGKTTTFRMLCGLLPATSGHAEVAGMDMRKARAEARQRIGYVSQKFALYGNLSVMENLRFFGRAYGLMSKRLAHRITAVTTQFELQRYEKMPAGQLPGGVKQRLAMAVGLLHEPDVLFLDEPTSGTDPLARRGFWQRITRLAGGGTTIVITTHFMEEAEYCDRIVIQDAGKLVAYGTPDEVRTQAGGTDRMTMEAAFIRIVEQGRSERGNSQKVAA</sequence>
<gene>
    <name evidence="6" type="ORF">EV681_2338</name>
</gene>
<organism evidence="6 7">
    <name type="scientific">Advenella incenata</name>
    <dbReference type="NCBI Taxonomy" id="267800"/>
    <lineage>
        <taxon>Bacteria</taxon>
        <taxon>Pseudomonadati</taxon>
        <taxon>Pseudomonadota</taxon>
        <taxon>Betaproteobacteria</taxon>
        <taxon>Burkholderiales</taxon>
        <taxon>Alcaligenaceae</taxon>
    </lineage>
</organism>
<evidence type="ECO:0000259" key="5">
    <source>
        <dbReference type="PROSITE" id="PS50893"/>
    </source>
</evidence>
<dbReference type="RefSeq" id="WP_130304095.1">
    <property type="nucleotide sequence ID" value="NZ_SHKO01000002.1"/>
</dbReference>
<dbReference type="AlphaFoldDB" id="A0A4Q7VAV4"/>
<dbReference type="Pfam" id="PF00005">
    <property type="entry name" value="ABC_tran"/>
    <property type="match status" value="2"/>
</dbReference>
<dbReference type="PROSITE" id="PS00211">
    <property type="entry name" value="ABC_TRANSPORTER_1"/>
    <property type="match status" value="1"/>
</dbReference>
<feature type="region of interest" description="Disordered" evidence="4">
    <location>
        <begin position="354"/>
        <end position="381"/>
    </location>
</feature>
<dbReference type="SMART" id="SM00382">
    <property type="entry name" value="AAA"/>
    <property type="match status" value="2"/>
</dbReference>
<dbReference type="GO" id="GO:0016887">
    <property type="term" value="F:ATP hydrolysis activity"/>
    <property type="evidence" value="ECO:0007669"/>
    <property type="project" value="InterPro"/>
</dbReference>
<accession>A0A4Q7VAV4</accession>
<evidence type="ECO:0000313" key="6">
    <source>
        <dbReference type="EMBL" id="RZT93926.1"/>
    </source>
</evidence>
<proteinExistence type="predicted"/>
<feature type="compositionally biased region" description="Polar residues" evidence="4">
    <location>
        <begin position="366"/>
        <end position="377"/>
    </location>
</feature>
<evidence type="ECO:0000313" key="7">
    <source>
        <dbReference type="Proteomes" id="UP000293398"/>
    </source>
</evidence>